<dbReference type="InterPro" id="IPR029009">
    <property type="entry name" value="ASB_dom_sf"/>
</dbReference>
<dbReference type="Pfam" id="PF03313">
    <property type="entry name" value="SDH_alpha"/>
    <property type="match status" value="1"/>
</dbReference>
<evidence type="ECO:0000313" key="14">
    <source>
        <dbReference type="Proteomes" id="UP000830055"/>
    </source>
</evidence>
<dbReference type="PANTHER" id="PTHR30182">
    <property type="entry name" value="L-SERINE DEHYDRATASE"/>
    <property type="match status" value="1"/>
</dbReference>
<comment type="cofactor">
    <cofactor evidence="1">
        <name>[4Fe-4S] cluster</name>
        <dbReference type="ChEBI" id="CHEBI:49883"/>
    </cofactor>
</comment>
<evidence type="ECO:0000256" key="5">
    <source>
        <dbReference type="ARBA" id="ARBA00022432"/>
    </source>
</evidence>
<accession>A0ABM7W413</accession>
<evidence type="ECO:0000256" key="2">
    <source>
        <dbReference type="ARBA" id="ARBA00004742"/>
    </source>
</evidence>
<evidence type="ECO:0000256" key="9">
    <source>
        <dbReference type="ARBA" id="ARBA00023014"/>
    </source>
</evidence>
<dbReference type="SUPFAM" id="SSF143548">
    <property type="entry name" value="Serine metabolism enzymes domain"/>
    <property type="match status" value="1"/>
</dbReference>
<dbReference type="InterPro" id="IPR051318">
    <property type="entry name" value="Fe-S_L-Ser"/>
</dbReference>
<name>A0ABM7W413_9BACT</name>
<reference evidence="13 14" key="1">
    <citation type="submission" date="2022-01" db="EMBL/GenBank/DDBJ databases">
        <title>Desulfofustis limnae sp. nov., a novel mesophilic sulfate-reducing bacterium isolated from marsh soil.</title>
        <authorList>
            <person name="Watanabe M."/>
            <person name="Takahashi A."/>
            <person name="Kojima H."/>
            <person name="Fukui M."/>
        </authorList>
    </citation>
    <scope>NUCLEOTIDE SEQUENCE [LARGE SCALE GENOMIC DNA]</scope>
    <source>
        <strain evidence="13 14">PPLL</strain>
    </source>
</reference>
<keyword evidence="9" id="KW-0411">Iron-sulfur</keyword>
<evidence type="ECO:0000313" key="13">
    <source>
        <dbReference type="EMBL" id="BDD85650.1"/>
    </source>
</evidence>
<feature type="domain" description="Serine dehydratase-like alpha subunit" evidence="12">
    <location>
        <begin position="248"/>
        <end position="501"/>
    </location>
</feature>
<evidence type="ECO:0000256" key="10">
    <source>
        <dbReference type="ARBA" id="ARBA00023239"/>
    </source>
</evidence>
<keyword evidence="7" id="KW-0479">Metal-binding</keyword>
<dbReference type="EMBL" id="AP025516">
    <property type="protein sequence ID" value="BDD85650.1"/>
    <property type="molecule type" value="Genomic_DNA"/>
</dbReference>
<evidence type="ECO:0000256" key="7">
    <source>
        <dbReference type="ARBA" id="ARBA00022723"/>
    </source>
</evidence>
<evidence type="ECO:0000256" key="6">
    <source>
        <dbReference type="ARBA" id="ARBA00022485"/>
    </source>
</evidence>
<evidence type="ECO:0000259" key="12">
    <source>
        <dbReference type="Pfam" id="PF03313"/>
    </source>
</evidence>
<evidence type="ECO:0000256" key="1">
    <source>
        <dbReference type="ARBA" id="ARBA00001966"/>
    </source>
</evidence>
<dbReference type="RefSeq" id="WP_284152791.1">
    <property type="nucleotide sequence ID" value="NZ_AP025516.1"/>
</dbReference>
<comment type="pathway">
    <text evidence="2">Carbohydrate biosynthesis; gluconeogenesis.</text>
</comment>
<dbReference type="Gene3D" id="3.30.1330.90">
    <property type="entry name" value="D-3-phosphoglycerate dehydrogenase, domain 3"/>
    <property type="match status" value="1"/>
</dbReference>
<keyword evidence="8" id="KW-0408">Iron</keyword>
<organism evidence="13 14">
    <name type="scientific">Desulfofustis limnaeus</name>
    <dbReference type="NCBI Taxonomy" id="2740163"/>
    <lineage>
        <taxon>Bacteria</taxon>
        <taxon>Pseudomonadati</taxon>
        <taxon>Thermodesulfobacteriota</taxon>
        <taxon>Desulfobulbia</taxon>
        <taxon>Desulfobulbales</taxon>
        <taxon>Desulfocapsaceae</taxon>
        <taxon>Desulfofustis</taxon>
    </lineage>
</organism>
<keyword evidence="5" id="KW-0312">Gluconeogenesis</keyword>
<proteinExistence type="inferred from homology"/>
<protein>
    <recommendedName>
        <fullName evidence="4">L-serine ammonia-lyase</fullName>
        <ecNumber evidence="4">4.3.1.17</ecNumber>
    </recommendedName>
</protein>
<dbReference type="PANTHER" id="PTHR30182:SF1">
    <property type="entry name" value="L-SERINE DEHYDRATASE 1"/>
    <property type="match status" value="1"/>
</dbReference>
<comment type="catalytic activity">
    <reaction evidence="11">
        <text>L-serine = pyruvate + NH4(+)</text>
        <dbReference type="Rhea" id="RHEA:19169"/>
        <dbReference type="ChEBI" id="CHEBI:15361"/>
        <dbReference type="ChEBI" id="CHEBI:28938"/>
        <dbReference type="ChEBI" id="CHEBI:33384"/>
        <dbReference type="EC" id="4.3.1.17"/>
    </reaction>
</comment>
<comment type="similarity">
    <text evidence="3">Belongs to the iron-sulfur dependent L-serine dehydratase family.</text>
</comment>
<keyword evidence="6" id="KW-0004">4Fe-4S</keyword>
<dbReference type="InterPro" id="IPR005130">
    <property type="entry name" value="Ser_deHydtase-like_asu"/>
</dbReference>
<keyword evidence="14" id="KW-1185">Reference proteome</keyword>
<evidence type="ECO:0000256" key="11">
    <source>
        <dbReference type="ARBA" id="ARBA00049406"/>
    </source>
</evidence>
<dbReference type="EC" id="4.3.1.17" evidence="4"/>
<evidence type="ECO:0000256" key="4">
    <source>
        <dbReference type="ARBA" id="ARBA00012093"/>
    </source>
</evidence>
<evidence type="ECO:0000256" key="3">
    <source>
        <dbReference type="ARBA" id="ARBA00008636"/>
    </source>
</evidence>
<dbReference type="Proteomes" id="UP000830055">
    <property type="component" value="Chromosome"/>
</dbReference>
<keyword evidence="10" id="KW-0456">Lyase</keyword>
<evidence type="ECO:0000256" key="8">
    <source>
        <dbReference type="ARBA" id="ARBA00023004"/>
    </source>
</evidence>
<gene>
    <name evidence="13" type="ORF">DPPLL_00150</name>
</gene>
<sequence>MNIPSIFNDVIGPVMRGPSSSHSAAAVRIGQIGRELMGGTPQTVQAHFDLGGSLPTTYLSQGSDMGLSAGLLGFPPDDARLVDYRNELRKAHLVLQYFTGHYQDPHPNTYNLTLQKDGEEHRLIALSTGGGIIEVIKIDDLAVSFFGDCFGLVIWTRGAQPPLIDLLNRRLAQSTVTGSEGSLIIFVTSSKPFADELINLIHADPTVQAVRRLSPVLPVLTPPQMTLPFTNGAELKRFATATGSTDLADLALAYESARGACEHADIMAMASGLVTLMENSIKSGLAGTAFNDRILDAQSGKYVTSSRQGKLLNLGVLDTAIPNVAALMEVKSSMGVIVAAPTAGSCGALPGTLIAVADANGLGLEERARGLLAAGIIGVLVATASTFSAEVCGCQAECGVASGMLAAALVSMQGGSYHTCLTAASLALQNIFGMVCDPVANRVEVPCLGKNILAAANGISAANLALSGFNPVIPFDEVIAAMDQVGRSLPHELRCTALGGLSITPASKRITDELRSHLHFA</sequence>